<dbReference type="PANTHER" id="PTHR30388">
    <property type="entry name" value="ALDEHYDE OXIDOREDUCTASE MOLYBDENUM COFACTOR ASSEMBLY PROTEIN"/>
    <property type="match status" value="1"/>
</dbReference>
<dbReference type="InterPro" id="IPR003777">
    <property type="entry name" value="XdhC_CoxI"/>
</dbReference>
<organism evidence="3 4">
    <name type="scientific">Gaetbulibacter aquiaggeris</name>
    <dbReference type="NCBI Taxonomy" id="1735373"/>
    <lineage>
        <taxon>Bacteria</taxon>
        <taxon>Pseudomonadati</taxon>
        <taxon>Bacteroidota</taxon>
        <taxon>Flavobacteriia</taxon>
        <taxon>Flavobacteriales</taxon>
        <taxon>Flavobacteriaceae</taxon>
        <taxon>Gaetbulibacter</taxon>
    </lineage>
</organism>
<name>A0ABW7MTD6_9FLAO</name>
<dbReference type="InterPro" id="IPR052698">
    <property type="entry name" value="MoCofactor_Util/Proc"/>
</dbReference>
<dbReference type="Pfam" id="PF02625">
    <property type="entry name" value="XdhC_CoxI"/>
    <property type="match status" value="1"/>
</dbReference>
<protein>
    <submittedName>
        <fullName evidence="3">XdhC family protein</fullName>
    </submittedName>
</protein>
<dbReference type="PANTHER" id="PTHR30388:SF4">
    <property type="entry name" value="MOLYBDENUM COFACTOR INSERTION CHAPERONE PAOD"/>
    <property type="match status" value="1"/>
</dbReference>
<sequence>MTHEFKRIVENYLLAKKQGLKAVLATVVHLEGSSYRKPGVRMLILENRKMIGAVSGGCVEKDILRQSDTVFKSGTPKMMTYDGRYRLGCEGVLYILIEPFLPDSIFLAHFQEVLKNRKSFLIKSYFTKETGESNDIGSMVYFDKEVYPISKKLEENQSVSIFKESLKPSFKLMIFGAEHDAVQLCKLAHYNGWEVTVISGPLESKTINDFPGATGFYSVSPDDLELQSIDDQTAIVLMSHNFSNDLKYLLELRKTKPAYLGMLGPSKRREKLLSQFLEYCPDTEEYFIENIHGPAGLNIGAETPQEIAISIISEILSVVRSQVPMSLREKSGRIHI</sequence>
<accession>A0ABW7MTD6</accession>
<reference evidence="3 4" key="1">
    <citation type="submission" date="2024-02" db="EMBL/GenBank/DDBJ databases">
        <title>A Gaetbulibacter species isolated from tidal flats and genomic insights of their niches.</title>
        <authorList>
            <person name="Ye Y."/>
        </authorList>
    </citation>
    <scope>NUCLEOTIDE SEQUENCE [LARGE SCALE GENOMIC DNA]</scope>
    <source>
        <strain evidence="3 4">KEM-8</strain>
    </source>
</reference>
<comment type="caution">
    <text evidence="3">The sequence shown here is derived from an EMBL/GenBank/DDBJ whole genome shotgun (WGS) entry which is preliminary data.</text>
</comment>
<evidence type="ECO:0000259" key="2">
    <source>
        <dbReference type="Pfam" id="PF13478"/>
    </source>
</evidence>
<dbReference type="Gene3D" id="3.40.50.720">
    <property type="entry name" value="NAD(P)-binding Rossmann-like Domain"/>
    <property type="match status" value="1"/>
</dbReference>
<dbReference type="Proteomes" id="UP001610104">
    <property type="component" value="Unassembled WGS sequence"/>
</dbReference>
<feature type="domain" description="XdhC- CoxI" evidence="1">
    <location>
        <begin position="17"/>
        <end position="82"/>
    </location>
</feature>
<dbReference type="RefSeq" id="WP_395439330.1">
    <property type="nucleotide sequence ID" value="NZ_JBAWKC010000006.1"/>
</dbReference>
<keyword evidence="4" id="KW-1185">Reference proteome</keyword>
<dbReference type="Pfam" id="PF13478">
    <property type="entry name" value="XdhC_C"/>
    <property type="match status" value="1"/>
</dbReference>
<proteinExistence type="predicted"/>
<feature type="domain" description="XdhC Rossmann" evidence="2">
    <location>
        <begin position="172"/>
        <end position="315"/>
    </location>
</feature>
<dbReference type="EMBL" id="JBAWKC010000006">
    <property type="protein sequence ID" value="MFH6770109.1"/>
    <property type="molecule type" value="Genomic_DNA"/>
</dbReference>
<evidence type="ECO:0000313" key="4">
    <source>
        <dbReference type="Proteomes" id="UP001610104"/>
    </source>
</evidence>
<evidence type="ECO:0000313" key="3">
    <source>
        <dbReference type="EMBL" id="MFH6770109.1"/>
    </source>
</evidence>
<gene>
    <name evidence="3" type="ORF">V8G56_15265</name>
</gene>
<evidence type="ECO:0000259" key="1">
    <source>
        <dbReference type="Pfam" id="PF02625"/>
    </source>
</evidence>
<dbReference type="InterPro" id="IPR027051">
    <property type="entry name" value="XdhC_Rossmann_dom"/>
</dbReference>